<comment type="caution">
    <text evidence="1">The sequence shown here is derived from an EMBL/GenBank/DDBJ whole genome shotgun (WGS) entry which is preliminary data.</text>
</comment>
<organism evidence="1 2">
    <name type="scientific">Candidatus Dechloromonas phosphorivorans</name>
    <dbReference type="NCBI Taxonomy" id="2899244"/>
    <lineage>
        <taxon>Bacteria</taxon>
        <taxon>Pseudomonadati</taxon>
        <taxon>Pseudomonadota</taxon>
        <taxon>Betaproteobacteria</taxon>
        <taxon>Rhodocyclales</taxon>
        <taxon>Azonexaceae</taxon>
        <taxon>Dechloromonas</taxon>
    </lineage>
</organism>
<dbReference type="Proteomes" id="UP000808146">
    <property type="component" value="Unassembled WGS sequence"/>
</dbReference>
<reference evidence="1" key="1">
    <citation type="submission" date="2020-10" db="EMBL/GenBank/DDBJ databases">
        <title>Connecting structure to function with the recovery of over 1000 high-quality activated sludge metagenome-assembled genomes encoding full-length rRNA genes using long-read sequencing.</title>
        <authorList>
            <person name="Singleton C.M."/>
            <person name="Petriglieri F."/>
            <person name="Kristensen J.M."/>
            <person name="Kirkegaard R.H."/>
            <person name="Michaelsen T.Y."/>
            <person name="Andersen M.H."/>
            <person name="Karst S.M."/>
            <person name="Dueholm M.S."/>
            <person name="Nielsen P.H."/>
            <person name="Albertsen M."/>
        </authorList>
    </citation>
    <scope>NUCLEOTIDE SEQUENCE</scope>
    <source>
        <strain evidence="1">OdNE_18-Q3-R46-58_BAT3C.305</strain>
    </source>
</reference>
<dbReference type="NCBIfam" id="TIGR04353">
    <property type="entry name" value="PqqD_rel_X"/>
    <property type="match status" value="1"/>
</dbReference>
<evidence type="ECO:0000313" key="1">
    <source>
        <dbReference type="EMBL" id="MBK8890650.1"/>
    </source>
</evidence>
<accession>A0A9D7LMQ1</accession>
<gene>
    <name evidence="1" type="ORF">IPN75_09730</name>
</gene>
<protein>
    <submittedName>
        <fullName evidence="1">HPr-rel-A system PqqD family peptide chaperone</fullName>
    </submittedName>
</protein>
<name>A0A9D7LMQ1_9RHOO</name>
<dbReference type="InterPro" id="IPR027599">
    <property type="entry name" value="PqqD-rel_X"/>
</dbReference>
<dbReference type="AlphaFoldDB" id="A0A9D7LMQ1"/>
<dbReference type="EMBL" id="JADKBR010000011">
    <property type="protein sequence ID" value="MBK8890650.1"/>
    <property type="molecule type" value="Genomic_DNA"/>
</dbReference>
<evidence type="ECO:0000313" key="2">
    <source>
        <dbReference type="Proteomes" id="UP000808146"/>
    </source>
</evidence>
<proteinExistence type="predicted"/>
<sequence>MISAAQDIRWQEWDDIHVVYQPSSAETHVFNETTALILKCLEYGPLSADDVKEQTEVALGVAPGELAKEDFAFATSRLEELGLIDRLEAASTVQ</sequence>